<comment type="subcellular location">
    <subcellularLocation>
        <location evidence="1">Nucleus</location>
    </subcellularLocation>
</comment>
<gene>
    <name evidence="10" type="ORF">J3Q64DRAFT_1654148</name>
</gene>
<evidence type="ECO:0000256" key="3">
    <source>
        <dbReference type="ARBA" id="ARBA00022737"/>
    </source>
</evidence>
<dbReference type="Pfam" id="PF00096">
    <property type="entry name" value="zf-C2H2"/>
    <property type="match status" value="3"/>
</dbReference>
<protein>
    <recommendedName>
        <fullName evidence="9">C2H2-type domain-containing protein</fullName>
    </recommendedName>
</protein>
<dbReference type="PROSITE" id="PS50157">
    <property type="entry name" value="ZINC_FINGER_C2H2_2"/>
    <property type="match status" value="3"/>
</dbReference>
<evidence type="ECO:0000313" key="10">
    <source>
        <dbReference type="EMBL" id="KAL0092574.1"/>
    </source>
</evidence>
<keyword evidence="11" id="KW-1185">Reference proteome</keyword>
<feature type="compositionally biased region" description="Low complexity" evidence="8">
    <location>
        <begin position="30"/>
        <end position="39"/>
    </location>
</feature>
<reference evidence="10 11" key="1">
    <citation type="submission" date="2024-04" db="EMBL/GenBank/DDBJ databases">
        <title>Symmetric and asymmetric DNA N6-adenine methylation regulates different biological responses in Mucorales.</title>
        <authorList>
            <consortium name="Lawrence Berkeley National Laboratory"/>
            <person name="Lax C."/>
            <person name="Mondo S.J."/>
            <person name="Osorio-Concepcion M."/>
            <person name="Muszewska A."/>
            <person name="Corrochano-Luque M."/>
            <person name="Gutierrez G."/>
            <person name="Riley R."/>
            <person name="Lipzen A."/>
            <person name="Guo J."/>
            <person name="Hundley H."/>
            <person name="Amirebrahimi M."/>
            <person name="Ng V."/>
            <person name="Lorenzo-Gutierrez D."/>
            <person name="Binder U."/>
            <person name="Yang J."/>
            <person name="Song Y."/>
            <person name="Canovas D."/>
            <person name="Navarro E."/>
            <person name="Freitag M."/>
            <person name="Gabaldon T."/>
            <person name="Grigoriev I.V."/>
            <person name="Corrochano L.M."/>
            <person name="Nicolas F.E."/>
            <person name="Garre V."/>
        </authorList>
    </citation>
    <scope>NUCLEOTIDE SEQUENCE [LARGE SCALE GENOMIC DNA]</scope>
    <source>
        <strain evidence="10 11">L51</strain>
    </source>
</reference>
<feature type="domain" description="C2H2-type" evidence="9">
    <location>
        <begin position="101"/>
        <end position="128"/>
    </location>
</feature>
<feature type="compositionally biased region" description="Polar residues" evidence="8">
    <location>
        <begin position="12"/>
        <end position="23"/>
    </location>
</feature>
<dbReference type="InterPro" id="IPR013087">
    <property type="entry name" value="Znf_C2H2_type"/>
</dbReference>
<keyword evidence="2" id="KW-0479">Metal-binding</keyword>
<evidence type="ECO:0000256" key="6">
    <source>
        <dbReference type="ARBA" id="ARBA00023242"/>
    </source>
</evidence>
<feature type="non-terminal residue" evidence="10">
    <location>
        <position position="206"/>
    </location>
</feature>
<dbReference type="SUPFAM" id="SSF57667">
    <property type="entry name" value="beta-beta-alpha zinc fingers"/>
    <property type="match status" value="2"/>
</dbReference>
<feature type="domain" description="C2H2-type" evidence="9">
    <location>
        <begin position="157"/>
        <end position="193"/>
    </location>
</feature>
<evidence type="ECO:0000256" key="4">
    <source>
        <dbReference type="ARBA" id="ARBA00022771"/>
    </source>
</evidence>
<evidence type="ECO:0000256" key="8">
    <source>
        <dbReference type="SAM" id="MobiDB-lite"/>
    </source>
</evidence>
<dbReference type="PROSITE" id="PS00028">
    <property type="entry name" value="ZINC_FINGER_C2H2_1"/>
    <property type="match status" value="2"/>
</dbReference>
<dbReference type="EMBL" id="JBCLYO010000002">
    <property type="protein sequence ID" value="KAL0092574.1"/>
    <property type="molecule type" value="Genomic_DNA"/>
</dbReference>
<evidence type="ECO:0000256" key="1">
    <source>
        <dbReference type="ARBA" id="ARBA00004123"/>
    </source>
</evidence>
<keyword evidence="6" id="KW-0539">Nucleus</keyword>
<name>A0ABR3BCT5_PHYBL</name>
<keyword evidence="5" id="KW-0862">Zinc</keyword>
<organism evidence="10 11">
    <name type="scientific">Phycomyces blakesleeanus</name>
    <dbReference type="NCBI Taxonomy" id="4837"/>
    <lineage>
        <taxon>Eukaryota</taxon>
        <taxon>Fungi</taxon>
        <taxon>Fungi incertae sedis</taxon>
        <taxon>Mucoromycota</taxon>
        <taxon>Mucoromycotina</taxon>
        <taxon>Mucoromycetes</taxon>
        <taxon>Mucorales</taxon>
        <taxon>Phycomycetaceae</taxon>
        <taxon>Phycomyces</taxon>
    </lineage>
</organism>
<accession>A0ABR3BCT5</accession>
<comment type="caution">
    <text evidence="10">The sequence shown here is derived from an EMBL/GenBank/DDBJ whole genome shotgun (WGS) entry which is preliminary data.</text>
</comment>
<feature type="compositionally biased region" description="Basic and acidic residues" evidence="8">
    <location>
        <begin position="41"/>
        <end position="50"/>
    </location>
</feature>
<evidence type="ECO:0000313" key="11">
    <source>
        <dbReference type="Proteomes" id="UP001448207"/>
    </source>
</evidence>
<dbReference type="SMART" id="SM00355">
    <property type="entry name" value="ZnF_C2H2"/>
    <property type="match status" value="3"/>
</dbReference>
<feature type="compositionally biased region" description="Polar residues" evidence="8">
    <location>
        <begin position="82"/>
        <end position="100"/>
    </location>
</feature>
<dbReference type="PANTHER" id="PTHR24388:SF54">
    <property type="entry name" value="PROTEIN ESCARGOT"/>
    <property type="match status" value="1"/>
</dbReference>
<dbReference type="Gene3D" id="3.30.160.60">
    <property type="entry name" value="Classic Zinc Finger"/>
    <property type="match status" value="3"/>
</dbReference>
<evidence type="ECO:0000256" key="7">
    <source>
        <dbReference type="PROSITE-ProRule" id="PRU00042"/>
    </source>
</evidence>
<keyword evidence="3" id="KW-0677">Repeat</keyword>
<evidence type="ECO:0000256" key="5">
    <source>
        <dbReference type="ARBA" id="ARBA00022833"/>
    </source>
</evidence>
<dbReference type="PANTHER" id="PTHR24388">
    <property type="entry name" value="ZINC FINGER PROTEIN"/>
    <property type="match status" value="1"/>
</dbReference>
<dbReference type="InterPro" id="IPR050527">
    <property type="entry name" value="Snail/Krueppel_Znf"/>
</dbReference>
<feature type="region of interest" description="Disordered" evidence="8">
    <location>
        <begin position="1"/>
        <end position="100"/>
    </location>
</feature>
<dbReference type="Proteomes" id="UP001448207">
    <property type="component" value="Unassembled WGS sequence"/>
</dbReference>
<dbReference type="InterPro" id="IPR036236">
    <property type="entry name" value="Znf_C2H2_sf"/>
</dbReference>
<evidence type="ECO:0000256" key="2">
    <source>
        <dbReference type="ARBA" id="ARBA00022723"/>
    </source>
</evidence>
<keyword evidence="4 7" id="KW-0863">Zinc-finger</keyword>
<sequence>MDQSPCMKPQLVYTTSPKESNLPSPKHDSSISSLLNNLNPKQEEEQDHHHNTFLPTPVTPGSAQPLTKDHSEDGGRNPFGFFSTQNSMTAQSKQSTPEKTFTCPECSQTFSRPHNLKSHLTIHSAERPYECSVCSHPFRRHHDLKRHQKLHTGERPHVCQNCRRSFARLDALNRHQRAEGGTACGAVHQRREPYQHQTQAQAQAQA</sequence>
<proteinExistence type="predicted"/>
<feature type="domain" description="C2H2-type" evidence="9">
    <location>
        <begin position="129"/>
        <end position="156"/>
    </location>
</feature>
<evidence type="ECO:0000259" key="9">
    <source>
        <dbReference type="PROSITE" id="PS50157"/>
    </source>
</evidence>